<keyword evidence="1" id="KW-1133">Transmembrane helix</keyword>
<evidence type="ECO:0000256" key="1">
    <source>
        <dbReference type="SAM" id="Phobius"/>
    </source>
</evidence>
<gene>
    <name evidence="2" type="ORF">FHR32_003339</name>
</gene>
<proteinExistence type="predicted"/>
<comment type="caution">
    <text evidence="2">The sequence shown here is derived from an EMBL/GenBank/DDBJ whole genome shotgun (WGS) entry which is preliminary data.</text>
</comment>
<evidence type="ECO:0000313" key="3">
    <source>
        <dbReference type="Proteomes" id="UP000534286"/>
    </source>
</evidence>
<dbReference type="AlphaFoldDB" id="A0A7W7RVJ9"/>
<feature type="transmembrane region" description="Helical" evidence="1">
    <location>
        <begin position="12"/>
        <end position="32"/>
    </location>
</feature>
<name>A0A7W7RVJ9_9ACTN</name>
<keyword evidence="1" id="KW-0472">Membrane</keyword>
<protein>
    <submittedName>
        <fullName evidence="2">Uncharacterized protein</fullName>
    </submittedName>
</protein>
<evidence type="ECO:0000313" key="2">
    <source>
        <dbReference type="EMBL" id="MBB4939034.1"/>
    </source>
</evidence>
<reference evidence="2 3" key="1">
    <citation type="submission" date="2020-08" db="EMBL/GenBank/DDBJ databases">
        <title>Sequencing the genomes of 1000 actinobacteria strains.</title>
        <authorList>
            <person name="Klenk H.-P."/>
        </authorList>
    </citation>
    <scope>NUCLEOTIDE SEQUENCE [LARGE SCALE GENOMIC DNA]</scope>
    <source>
        <strain evidence="2 3">DSM 43023</strain>
    </source>
</reference>
<sequence>MTGEQEPILSTGAAFTVCAAYAALPLGLALPLTRRPR</sequence>
<keyword evidence="3" id="KW-1185">Reference proteome</keyword>
<organism evidence="2 3">
    <name type="scientific">Streptosporangium album</name>
    <dbReference type="NCBI Taxonomy" id="47479"/>
    <lineage>
        <taxon>Bacteria</taxon>
        <taxon>Bacillati</taxon>
        <taxon>Actinomycetota</taxon>
        <taxon>Actinomycetes</taxon>
        <taxon>Streptosporangiales</taxon>
        <taxon>Streptosporangiaceae</taxon>
        <taxon>Streptosporangium</taxon>
    </lineage>
</organism>
<dbReference type="Proteomes" id="UP000534286">
    <property type="component" value="Unassembled WGS sequence"/>
</dbReference>
<dbReference type="EMBL" id="JACHJU010000001">
    <property type="protein sequence ID" value="MBB4939034.1"/>
    <property type="molecule type" value="Genomic_DNA"/>
</dbReference>
<keyword evidence="1" id="KW-0812">Transmembrane</keyword>
<accession>A0A7W7RVJ9</accession>